<evidence type="ECO:0000313" key="3">
    <source>
        <dbReference type="Proteomes" id="UP000034050"/>
    </source>
</evidence>
<accession>A0A0G1CMJ1</accession>
<dbReference type="GO" id="GO:0008757">
    <property type="term" value="F:S-adenosylmethionine-dependent methyltransferase activity"/>
    <property type="evidence" value="ECO:0007669"/>
    <property type="project" value="InterPro"/>
</dbReference>
<dbReference type="PANTHER" id="PTHR43591">
    <property type="entry name" value="METHYLTRANSFERASE"/>
    <property type="match status" value="1"/>
</dbReference>
<evidence type="ECO:0000259" key="1">
    <source>
        <dbReference type="Pfam" id="PF08241"/>
    </source>
</evidence>
<dbReference type="GO" id="GO:0032259">
    <property type="term" value="P:methylation"/>
    <property type="evidence" value="ECO:0007669"/>
    <property type="project" value="UniProtKB-KW"/>
</dbReference>
<dbReference type="EMBL" id="LCFD01000008">
    <property type="protein sequence ID" value="KKS86707.1"/>
    <property type="molecule type" value="Genomic_DNA"/>
</dbReference>
<dbReference type="CDD" id="cd02440">
    <property type="entry name" value="AdoMet_MTases"/>
    <property type="match status" value="1"/>
</dbReference>
<name>A0A0G1CMJ1_9BACT</name>
<dbReference type="InterPro" id="IPR013216">
    <property type="entry name" value="Methyltransf_11"/>
</dbReference>
<dbReference type="SUPFAM" id="SSF53335">
    <property type="entry name" value="S-adenosyl-L-methionine-dependent methyltransferases"/>
    <property type="match status" value="1"/>
</dbReference>
<feature type="domain" description="Methyltransferase type 11" evidence="1">
    <location>
        <begin position="54"/>
        <end position="147"/>
    </location>
</feature>
<dbReference type="STRING" id="1618446.UV61_C0008G0160"/>
<dbReference type="AlphaFoldDB" id="A0A0G1CMJ1"/>
<dbReference type="Gene3D" id="3.40.50.150">
    <property type="entry name" value="Vaccinia Virus protein VP39"/>
    <property type="match status" value="1"/>
</dbReference>
<evidence type="ECO:0000313" key="2">
    <source>
        <dbReference type="EMBL" id="KKS86707.1"/>
    </source>
</evidence>
<comment type="caution">
    <text evidence="2">The sequence shown here is derived from an EMBL/GenBank/DDBJ whole genome shotgun (WGS) entry which is preliminary data.</text>
</comment>
<keyword evidence="2" id="KW-0808">Transferase</keyword>
<proteinExistence type="predicted"/>
<organism evidence="2 3">
    <name type="scientific">Candidatus Gottesmanbacteria bacterium GW2011_GWB1_43_11</name>
    <dbReference type="NCBI Taxonomy" id="1618446"/>
    <lineage>
        <taxon>Bacteria</taxon>
        <taxon>Candidatus Gottesmaniibacteriota</taxon>
    </lineage>
</organism>
<keyword evidence="2" id="KW-0489">Methyltransferase</keyword>
<dbReference type="InterPro" id="IPR029063">
    <property type="entry name" value="SAM-dependent_MTases_sf"/>
</dbReference>
<protein>
    <submittedName>
        <fullName evidence="2">Methyltransferase type 11</fullName>
    </submittedName>
</protein>
<sequence>MPIPSAKKLQKIWAQVPPDYYFHLNVFQRLWHERKWRVFEEVLANLNSPPQTILEVGCAGGHLSHLLSQLFPKSQVTGIDVYKSAITEAKTRYPKLNFKVADAHKLPFPKHTFDLVMCSETIEHLTRPKTALHEIRRVLKPAGHALIEMDSGSLLFRIIWWGWTSFGPGRVWKHAHLHPFSARELDQLIRTNGFATQRRRSSHLGMAVTFLVQPKTKTKL</sequence>
<reference evidence="2 3" key="1">
    <citation type="journal article" date="2015" name="Nature">
        <title>rRNA introns, odd ribosomes, and small enigmatic genomes across a large radiation of phyla.</title>
        <authorList>
            <person name="Brown C.T."/>
            <person name="Hug L.A."/>
            <person name="Thomas B.C."/>
            <person name="Sharon I."/>
            <person name="Castelle C.J."/>
            <person name="Singh A."/>
            <person name="Wilkins M.J."/>
            <person name="Williams K.H."/>
            <person name="Banfield J.F."/>
        </authorList>
    </citation>
    <scope>NUCLEOTIDE SEQUENCE [LARGE SCALE GENOMIC DNA]</scope>
</reference>
<dbReference type="Pfam" id="PF08241">
    <property type="entry name" value="Methyltransf_11"/>
    <property type="match status" value="1"/>
</dbReference>
<gene>
    <name evidence="2" type="ORF">UV61_C0008G0160</name>
</gene>
<dbReference type="Proteomes" id="UP000034050">
    <property type="component" value="Unassembled WGS sequence"/>
</dbReference>